<dbReference type="Gene3D" id="1.20.1280.50">
    <property type="match status" value="1"/>
</dbReference>
<dbReference type="AlphaFoldDB" id="N1QTN6"/>
<dbReference type="SUPFAM" id="SSF52058">
    <property type="entry name" value="L domain-like"/>
    <property type="match status" value="1"/>
</dbReference>
<sequence>MVGGRWTDAFAKPKHPRPAGGDDGSNGGDAGGGGGEPAPSARPKHPRPAGGDDGSNGGDAGGGGGIGHAGDRLSALPDDLLHAIMSRLKALQMVRTCMLSTRWRHLWRAVPCLDVDEEETGAYNNFDNFTSNLLHCHDIAVLEDFRLHAARTSDRWVRRAVGQGEAWPCRLKSLHLFSLSNLNLTDIGSHISSRCFALEDVQLRNCSFVLTSNAKIVSASLKKLAVVDGYYMVHDDEIFALIIEAPALVSLCLDGELEHIVDMTEPHTVLSLVDASIQLPRVERRVNHQLGILGALSNVTTLRLSHFAVMLLFYATREDLPVFKFENLRSLLLDECHISDDFLGLQQYLHNSRNLKKLTLRCCKVLDYRHNKEMRERLHKSSEDLVDFNCENLRLSEIIYRDGDTSVHLLVMFLVGMPTNLPNNKIEFTKID</sequence>
<dbReference type="InterPro" id="IPR053781">
    <property type="entry name" value="F-box_AtFBL13-like"/>
</dbReference>
<name>N1QTN6_AEGTA</name>
<dbReference type="PANTHER" id="PTHR34223:SF48">
    <property type="entry name" value="F-BOX DOMAIN-CONTAINING PROTEIN"/>
    <property type="match status" value="1"/>
</dbReference>
<evidence type="ECO:0000313" key="2">
    <source>
        <dbReference type="EnsemblPlants" id="EMT00490"/>
    </source>
</evidence>
<dbReference type="ExpressionAtlas" id="N1QTN6">
    <property type="expression patterns" value="baseline"/>
</dbReference>
<dbReference type="Pfam" id="PF00646">
    <property type="entry name" value="F-box"/>
    <property type="match status" value="1"/>
</dbReference>
<feature type="compositionally biased region" description="Gly residues" evidence="1">
    <location>
        <begin position="21"/>
        <end position="36"/>
    </location>
</feature>
<reference evidence="2" key="1">
    <citation type="submission" date="2015-06" db="UniProtKB">
        <authorList>
            <consortium name="EnsemblPlants"/>
        </authorList>
    </citation>
    <scope>IDENTIFICATION</scope>
</reference>
<dbReference type="InterPro" id="IPR032675">
    <property type="entry name" value="LRR_dom_sf"/>
</dbReference>
<protein>
    <submittedName>
        <fullName evidence="2">Uncharacterized protein</fullName>
    </submittedName>
</protein>
<accession>N1QTN6</accession>
<dbReference type="Gene3D" id="3.80.10.10">
    <property type="entry name" value="Ribonuclease Inhibitor"/>
    <property type="match status" value="1"/>
</dbReference>
<dbReference type="PROSITE" id="PS50181">
    <property type="entry name" value="FBOX"/>
    <property type="match status" value="1"/>
</dbReference>
<feature type="region of interest" description="Disordered" evidence="1">
    <location>
        <begin position="1"/>
        <end position="69"/>
    </location>
</feature>
<dbReference type="InterPro" id="IPR053197">
    <property type="entry name" value="F-box_SCFL_complex_component"/>
</dbReference>
<organism evidence="2">
    <name type="scientific">Aegilops tauschii</name>
    <name type="common">Tausch's goatgrass</name>
    <name type="synonym">Aegilops squarrosa</name>
    <dbReference type="NCBI Taxonomy" id="37682"/>
    <lineage>
        <taxon>Eukaryota</taxon>
        <taxon>Viridiplantae</taxon>
        <taxon>Streptophyta</taxon>
        <taxon>Embryophyta</taxon>
        <taxon>Tracheophyta</taxon>
        <taxon>Spermatophyta</taxon>
        <taxon>Magnoliopsida</taxon>
        <taxon>Liliopsida</taxon>
        <taxon>Poales</taxon>
        <taxon>Poaceae</taxon>
        <taxon>BOP clade</taxon>
        <taxon>Pooideae</taxon>
        <taxon>Triticodae</taxon>
        <taxon>Triticeae</taxon>
        <taxon>Triticinae</taxon>
        <taxon>Aegilops</taxon>
    </lineage>
</organism>
<dbReference type="CDD" id="cd22160">
    <property type="entry name" value="F-box_AtFBL13-like"/>
    <property type="match status" value="1"/>
</dbReference>
<dbReference type="EnsemblPlants" id="EMT00490">
    <property type="protein sequence ID" value="EMT00490"/>
    <property type="gene ID" value="F775_08655"/>
</dbReference>
<dbReference type="PANTHER" id="PTHR34223">
    <property type="entry name" value="OS11G0201299 PROTEIN"/>
    <property type="match status" value="1"/>
</dbReference>
<dbReference type="InterPro" id="IPR001810">
    <property type="entry name" value="F-box_dom"/>
</dbReference>
<dbReference type="InterPro" id="IPR036047">
    <property type="entry name" value="F-box-like_dom_sf"/>
</dbReference>
<evidence type="ECO:0000256" key="1">
    <source>
        <dbReference type="SAM" id="MobiDB-lite"/>
    </source>
</evidence>
<feature type="compositionally biased region" description="Gly residues" evidence="1">
    <location>
        <begin position="51"/>
        <end position="68"/>
    </location>
</feature>
<dbReference type="SUPFAM" id="SSF81383">
    <property type="entry name" value="F-box domain"/>
    <property type="match status" value="1"/>
</dbReference>
<proteinExistence type="predicted"/>